<dbReference type="PATRIC" id="fig|869279.4.peg.2598"/>
<dbReference type="SUPFAM" id="SSF51735">
    <property type="entry name" value="NAD(P)-binding Rossmann-fold domains"/>
    <property type="match status" value="1"/>
</dbReference>
<dbReference type="PANTHER" id="PTHR24321:SF8">
    <property type="entry name" value="ESTRADIOL 17-BETA-DEHYDROGENASE 8-RELATED"/>
    <property type="match status" value="1"/>
</dbReference>
<dbReference type="InterPro" id="IPR057326">
    <property type="entry name" value="KR_dom"/>
</dbReference>
<dbReference type="Gene3D" id="3.40.50.720">
    <property type="entry name" value="NAD(P)-binding Rossmann-like Domain"/>
    <property type="match status" value="1"/>
</dbReference>
<protein>
    <submittedName>
        <fullName evidence="5">Short-chain dehydrogenase</fullName>
    </submittedName>
</protein>
<dbReference type="OrthoDB" id="153550at2"/>
<dbReference type="InterPro" id="IPR020904">
    <property type="entry name" value="Sc_DH/Rdtase_CS"/>
</dbReference>
<name>A0A0P6XSJ2_9CHLR</name>
<dbReference type="Proteomes" id="UP000050544">
    <property type="component" value="Unassembled WGS sequence"/>
</dbReference>
<evidence type="ECO:0000259" key="4">
    <source>
        <dbReference type="SMART" id="SM00822"/>
    </source>
</evidence>
<dbReference type="PANTHER" id="PTHR24321">
    <property type="entry name" value="DEHYDROGENASES, SHORT CHAIN"/>
    <property type="match status" value="1"/>
</dbReference>
<evidence type="ECO:0000256" key="2">
    <source>
        <dbReference type="ARBA" id="ARBA00023002"/>
    </source>
</evidence>
<organism evidence="5 6">
    <name type="scientific">Thermanaerothrix daxensis</name>
    <dbReference type="NCBI Taxonomy" id="869279"/>
    <lineage>
        <taxon>Bacteria</taxon>
        <taxon>Bacillati</taxon>
        <taxon>Chloroflexota</taxon>
        <taxon>Anaerolineae</taxon>
        <taxon>Anaerolineales</taxon>
        <taxon>Anaerolineaceae</taxon>
        <taxon>Thermanaerothrix</taxon>
    </lineage>
</organism>
<comment type="similarity">
    <text evidence="1">Belongs to the short-chain dehydrogenases/reductases (SDR) family.</text>
</comment>
<sequence>MTSTTAPENRVVLITGAAGGIGRATVRLFAERGWRVIGVDRAPFGADFPAEGLFIQSDISLAENIAAIFERAQIFTDRLHALVNNAAIQIAKPFLETTVEEWDAVMASNLRSVFLGVKLAYPLLKAAGESAIVNVSSVHAIQTSANIAAYAASKGGLLALTRAMAIEFARDNIRVNAILPGAVDTPMLRAGLNRGHVGGEDVHERLENLARRTVNGRVGQPEEIARAIYFLADSRESSFMTGQALVVDGGATARLSTE</sequence>
<accession>A0A0P6XSJ2</accession>
<gene>
    <name evidence="5" type="ORF">SE15_13315</name>
</gene>
<evidence type="ECO:0000313" key="6">
    <source>
        <dbReference type="Proteomes" id="UP000050544"/>
    </source>
</evidence>
<comment type="caution">
    <text evidence="5">The sequence shown here is derived from an EMBL/GenBank/DDBJ whole genome shotgun (WGS) entry which is preliminary data.</text>
</comment>
<dbReference type="CDD" id="cd05233">
    <property type="entry name" value="SDR_c"/>
    <property type="match status" value="1"/>
</dbReference>
<reference evidence="5 6" key="1">
    <citation type="submission" date="2015-07" db="EMBL/GenBank/DDBJ databases">
        <title>Whole genome sequence of Thermanaerothrix daxensis DSM 23592.</title>
        <authorList>
            <person name="Hemp J."/>
            <person name="Ward L.M."/>
            <person name="Pace L.A."/>
            <person name="Fischer W.W."/>
        </authorList>
    </citation>
    <scope>NUCLEOTIDE SEQUENCE [LARGE SCALE GENOMIC DNA]</scope>
    <source>
        <strain evidence="5 6">GNS-1</strain>
    </source>
</reference>
<dbReference type="InterPro" id="IPR036291">
    <property type="entry name" value="NAD(P)-bd_dom_sf"/>
</dbReference>
<evidence type="ECO:0000256" key="3">
    <source>
        <dbReference type="ARBA" id="ARBA00023027"/>
    </source>
</evidence>
<dbReference type="Pfam" id="PF13561">
    <property type="entry name" value="adh_short_C2"/>
    <property type="match status" value="1"/>
</dbReference>
<dbReference type="AlphaFoldDB" id="A0A0P6XSJ2"/>
<keyword evidence="6" id="KW-1185">Reference proteome</keyword>
<feature type="domain" description="Ketoreductase" evidence="4">
    <location>
        <begin position="10"/>
        <end position="172"/>
    </location>
</feature>
<keyword evidence="3" id="KW-0520">NAD</keyword>
<dbReference type="GO" id="GO:0016491">
    <property type="term" value="F:oxidoreductase activity"/>
    <property type="evidence" value="ECO:0007669"/>
    <property type="project" value="UniProtKB-KW"/>
</dbReference>
<keyword evidence="2" id="KW-0560">Oxidoreductase</keyword>
<evidence type="ECO:0000256" key="1">
    <source>
        <dbReference type="ARBA" id="ARBA00006484"/>
    </source>
</evidence>
<dbReference type="PRINTS" id="PR00081">
    <property type="entry name" value="GDHRDH"/>
</dbReference>
<dbReference type="EMBL" id="LGKO01000006">
    <property type="protein sequence ID" value="KPL82079.1"/>
    <property type="molecule type" value="Genomic_DNA"/>
</dbReference>
<dbReference type="SMART" id="SM00822">
    <property type="entry name" value="PKS_KR"/>
    <property type="match status" value="1"/>
</dbReference>
<dbReference type="RefSeq" id="WP_054522609.1">
    <property type="nucleotide sequence ID" value="NZ_LGKO01000006.1"/>
</dbReference>
<dbReference type="InterPro" id="IPR002347">
    <property type="entry name" value="SDR_fam"/>
</dbReference>
<dbReference type="PRINTS" id="PR00080">
    <property type="entry name" value="SDRFAMILY"/>
</dbReference>
<proteinExistence type="inferred from homology"/>
<dbReference type="STRING" id="869279.SE15_13315"/>
<dbReference type="FunFam" id="3.40.50.720:FF:000084">
    <property type="entry name" value="Short-chain dehydrogenase reductase"/>
    <property type="match status" value="1"/>
</dbReference>
<evidence type="ECO:0000313" key="5">
    <source>
        <dbReference type="EMBL" id="KPL82079.1"/>
    </source>
</evidence>
<dbReference type="PROSITE" id="PS00061">
    <property type="entry name" value="ADH_SHORT"/>
    <property type="match status" value="1"/>
</dbReference>